<dbReference type="Proteomes" id="UP000470470">
    <property type="component" value="Unassembled WGS sequence"/>
</dbReference>
<evidence type="ECO:0008006" key="4">
    <source>
        <dbReference type="Google" id="ProtNLM"/>
    </source>
</evidence>
<sequence>MTDPHTARPALDPGWVGVGAGLLYAAMVCWERIGDFRLGDPGAHVAVEQTLIVLAMLGHAVLAVGLYRDRPGGDGPVARVWPLFLAAGWVLLAAAVPVEALTSVAAEENPLNPAGGLAQQLGLLGLGVTVLTARRWTGWRRWFPLPFALATVLVVVVAVVTDAWPAAVLEVAAALGYSVLGWALVTGRRSRTAVPVG</sequence>
<dbReference type="EMBL" id="JAAGWK010000022">
    <property type="protein sequence ID" value="NEL55360.1"/>
    <property type="molecule type" value="Genomic_DNA"/>
</dbReference>
<gene>
    <name evidence="2" type="ORF">G1H19_15320</name>
</gene>
<dbReference type="AlphaFoldDB" id="A0A7K3WI11"/>
<organism evidence="2 3">
    <name type="scientific">Goekera deserti</name>
    <dbReference type="NCBI Taxonomy" id="2497753"/>
    <lineage>
        <taxon>Bacteria</taxon>
        <taxon>Bacillati</taxon>
        <taxon>Actinomycetota</taxon>
        <taxon>Actinomycetes</taxon>
        <taxon>Geodermatophilales</taxon>
        <taxon>Geodermatophilaceae</taxon>
        <taxon>Goekera</taxon>
    </lineage>
</organism>
<keyword evidence="1" id="KW-0472">Membrane</keyword>
<keyword evidence="1" id="KW-0812">Transmembrane</keyword>
<proteinExistence type="predicted"/>
<keyword evidence="1" id="KW-1133">Transmembrane helix</keyword>
<name>A0A7K3WI11_9ACTN</name>
<feature type="transmembrane region" description="Helical" evidence="1">
    <location>
        <begin position="117"/>
        <end position="133"/>
    </location>
</feature>
<feature type="transmembrane region" description="Helical" evidence="1">
    <location>
        <begin position="80"/>
        <end position="97"/>
    </location>
</feature>
<protein>
    <recommendedName>
        <fullName evidence="4">DUF998 domain-containing protein</fullName>
    </recommendedName>
</protein>
<reference evidence="2 3" key="1">
    <citation type="submission" date="2020-02" db="EMBL/GenBank/DDBJ databases">
        <title>The whole genome sequence of CPCC 205119.</title>
        <authorList>
            <person name="Jiang Z."/>
        </authorList>
    </citation>
    <scope>NUCLEOTIDE SEQUENCE [LARGE SCALE GENOMIC DNA]</scope>
    <source>
        <strain evidence="2 3">CPCC 205119</strain>
    </source>
</reference>
<feature type="transmembrane region" description="Helical" evidence="1">
    <location>
        <begin position="142"/>
        <end position="160"/>
    </location>
</feature>
<keyword evidence="3" id="KW-1185">Reference proteome</keyword>
<accession>A0A7K3WI11</accession>
<evidence type="ECO:0000256" key="1">
    <source>
        <dbReference type="SAM" id="Phobius"/>
    </source>
</evidence>
<feature type="transmembrane region" description="Helical" evidence="1">
    <location>
        <begin position="166"/>
        <end position="185"/>
    </location>
</feature>
<comment type="caution">
    <text evidence="2">The sequence shown here is derived from an EMBL/GenBank/DDBJ whole genome shotgun (WGS) entry which is preliminary data.</text>
</comment>
<dbReference type="RefSeq" id="WP_162392375.1">
    <property type="nucleotide sequence ID" value="NZ_JAABOZ010000001.1"/>
</dbReference>
<evidence type="ECO:0000313" key="3">
    <source>
        <dbReference type="Proteomes" id="UP000470470"/>
    </source>
</evidence>
<feature type="transmembrane region" description="Helical" evidence="1">
    <location>
        <begin position="50"/>
        <end position="68"/>
    </location>
</feature>
<evidence type="ECO:0000313" key="2">
    <source>
        <dbReference type="EMBL" id="NEL55360.1"/>
    </source>
</evidence>